<protein>
    <submittedName>
        <fullName evidence="3">Uncharacterized protein</fullName>
    </submittedName>
</protein>
<feature type="non-terminal residue" evidence="3">
    <location>
        <position position="1"/>
    </location>
</feature>
<organism evidence="3">
    <name type="scientific">Lepeophtheirus salmonis</name>
    <name type="common">Salmon louse</name>
    <name type="synonym">Caligus salmonis</name>
    <dbReference type="NCBI Taxonomy" id="72036"/>
    <lineage>
        <taxon>Eukaryota</taxon>
        <taxon>Metazoa</taxon>
        <taxon>Ecdysozoa</taxon>
        <taxon>Arthropoda</taxon>
        <taxon>Crustacea</taxon>
        <taxon>Multicrustacea</taxon>
        <taxon>Hexanauplia</taxon>
        <taxon>Copepoda</taxon>
        <taxon>Siphonostomatoida</taxon>
        <taxon>Caligidae</taxon>
        <taxon>Lepeophtheirus</taxon>
    </lineage>
</organism>
<reference evidence="3" key="1">
    <citation type="submission" date="2014-05" db="EMBL/GenBank/DDBJ databases">
        <authorList>
            <person name="Chronopoulou M."/>
        </authorList>
    </citation>
    <scope>NUCLEOTIDE SEQUENCE</scope>
    <source>
        <tissue evidence="3">Whole organism</tissue>
    </source>
</reference>
<accession>A0A0K2UR66</accession>
<dbReference type="AlphaFoldDB" id="A0A0K2UR66"/>
<keyword evidence="1" id="KW-0812">Transmembrane</keyword>
<keyword evidence="1" id="KW-0472">Membrane</keyword>
<dbReference type="EMBL" id="HACA01023398">
    <property type="protein sequence ID" value="CDW40759.1"/>
    <property type="molecule type" value="Transcribed_RNA"/>
</dbReference>
<proteinExistence type="predicted"/>
<feature type="chain" id="PRO_5005488960" evidence="2">
    <location>
        <begin position="17"/>
        <end position="62"/>
    </location>
</feature>
<evidence type="ECO:0000313" key="3">
    <source>
        <dbReference type="EMBL" id="CDW40759.1"/>
    </source>
</evidence>
<feature type="transmembrane region" description="Helical" evidence="1">
    <location>
        <begin position="40"/>
        <end position="59"/>
    </location>
</feature>
<feature type="signal peptide" evidence="2">
    <location>
        <begin position="1"/>
        <end position="16"/>
    </location>
</feature>
<keyword evidence="1" id="KW-1133">Transmembrane helix</keyword>
<name>A0A0K2UR66_LEPSM</name>
<evidence type="ECO:0000256" key="2">
    <source>
        <dbReference type="SAM" id="SignalP"/>
    </source>
</evidence>
<evidence type="ECO:0000256" key="1">
    <source>
        <dbReference type="SAM" id="Phobius"/>
    </source>
</evidence>
<sequence length="62" mass="7126">YGVGLLLIYFLSWILAADLIKRHDSSEALLPNNLQIVRTIIVIFGFFCFFLHTNSLYLCSEC</sequence>
<keyword evidence="2" id="KW-0732">Signal</keyword>